<dbReference type="STRING" id="42253.NITMOv2_0011"/>
<dbReference type="PANTHER" id="PTHR43594:SF1">
    <property type="entry name" value="QUERCETIN 2,3-DIOXYGENASE PA2418-RELATED"/>
    <property type="match status" value="1"/>
</dbReference>
<dbReference type="AlphaFoldDB" id="A0A0K2G6A6"/>
<keyword evidence="6" id="KW-0223">Dioxygenase</keyword>
<accession>A0A0K2G6A6</accession>
<gene>
    <name evidence="6" type="ORF">NITMOv2_0011</name>
</gene>
<dbReference type="InterPro" id="IPR003829">
    <property type="entry name" value="Pirin_N_dom"/>
</dbReference>
<dbReference type="InterPro" id="IPR012093">
    <property type="entry name" value="Pirin"/>
</dbReference>
<dbReference type="Proteomes" id="UP000069205">
    <property type="component" value="Chromosome"/>
</dbReference>
<keyword evidence="2" id="KW-0479">Metal-binding</keyword>
<dbReference type="EMBL" id="CP011801">
    <property type="protein sequence ID" value="ALA56455.1"/>
    <property type="molecule type" value="Genomic_DNA"/>
</dbReference>
<evidence type="ECO:0000313" key="6">
    <source>
        <dbReference type="EMBL" id="ALA56455.1"/>
    </source>
</evidence>
<sequence length="294" mass="32310">MSTETTMMKEVRGVYQPGSQHMVGDGFPVRNLFPSNDLDRELSPFLMLDYAGPQYFGPTEHPRGVGEHPHRGFETVTLVYEGRVEHRDSAGNAGVIGPGDVQWMTAASGVVHEEMHEREFARRGGTFRAIQLWVNLPRASKMSAPRYQSILDADIPAIPLEGDAGVLRVIAGRVHGRRGPARTVTPVELYDVRLRAGGRMTLPLPEGHNAAVFVLQGRVTVNGFQQAGEAELVLYQRQGSGIGIEALEETRLLIMSGEPIDEPIARYGPFVMNTKAELIEAVQDYQAGRMGHLS</sequence>
<comment type="similarity">
    <text evidence="1 3">Belongs to the pirin family.</text>
</comment>
<feature type="binding site" evidence="2">
    <location>
        <position position="70"/>
    </location>
    <ligand>
        <name>Fe cation</name>
        <dbReference type="ChEBI" id="CHEBI:24875"/>
    </ligand>
</feature>
<dbReference type="GO" id="GO:0046872">
    <property type="term" value="F:metal ion binding"/>
    <property type="evidence" value="ECO:0007669"/>
    <property type="project" value="UniProtKB-KW"/>
</dbReference>
<comment type="cofactor">
    <cofactor evidence="2">
        <name>Fe cation</name>
        <dbReference type="ChEBI" id="CHEBI:24875"/>
    </cofactor>
    <text evidence="2">Binds 1 Fe cation per subunit.</text>
</comment>
<dbReference type="InterPro" id="IPR014710">
    <property type="entry name" value="RmlC-like_jellyroll"/>
</dbReference>
<feature type="domain" description="Pirin C-terminal" evidence="5">
    <location>
        <begin position="190"/>
        <end position="291"/>
    </location>
</feature>
<dbReference type="Pfam" id="PF02678">
    <property type="entry name" value="Pirin"/>
    <property type="match status" value="1"/>
</dbReference>
<feature type="binding site" evidence="2">
    <location>
        <position position="68"/>
    </location>
    <ligand>
        <name>Fe cation</name>
        <dbReference type="ChEBI" id="CHEBI:24875"/>
    </ligand>
</feature>
<dbReference type="InterPro" id="IPR011051">
    <property type="entry name" value="RmlC_Cupin_sf"/>
</dbReference>
<dbReference type="SUPFAM" id="SSF51182">
    <property type="entry name" value="RmlC-like cupins"/>
    <property type="match status" value="1"/>
</dbReference>
<organism evidence="6 7">
    <name type="scientific">Nitrospira moscoviensis</name>
    <dbReference type="NCBI Taxonomy" id="42253"/>
    <lineage>
        <taxon>Bacteria</taxon>
        <taxon>Pseudomonadati</taxon>
        <taxon>Nitrospirota</taxon>
        <taxon>Nitrospiria</taxon>
        <taxon>Nitrospirales</taxon>
        <taxon>Nitrospiraceae</taxon>
        <taxon>Nitrospira</taxon>
    </lineage>
</organism>
<feature type="binding site" evidence="2">
    <location>
        <position position="114"/>
    </location>
    <ligand>
        <name>Fe cation</name>
        <dbReference type="ChEBI" id="CHEBI:24875"/>
    </ligand>
</feature>
<feature type="domain" description="Pirin N-terminal" evidence="4">
    <location>
        <begin position="28"/>
        <end position="134"/>
    </location>
</feature>
<dbReference type="EC" id="1.13.11.24" evidence="6"/>
<dbReference type="CDD" id="cd02247">
    <property type="entry name" value="cupin_pirin_C"/>
    <property type="match status" value="1"/>
</dbReference>
<evidence type="ECO:0000256" key="1">
    <source>
        <dbReference type="ARBA" id="ARBA00008416"/>
    </source>
</evidence>
<dbReference type="GO" id="GO:0008127">
    <property type="term" value="F:quercetin 2,3-dioxygenase activity"/>
    <property type="evidence" value="ECO:0007669"/>
    <property type="project" value="UniProtKB-EC"/>
</dbReference>
<keyword evidence="2" id="KW-0408">Iron</keyword>
<dbReference type="PIRSF" id="PIRSF006232">
    <property type="entry name" value="Pirin"/>
    <property type="match status" value="1"/>
</dbReference>
<dbReference type="KEGG" id="nmv:NITMOv2_0011"/>
<evidence type="ECO:0000256" key="2">
    <source>
        <dbReference type="PIRSR" id="PIRSR006232-1"/>
    </source>
</evidence>
<keyword evidence="6" id="KW-0560">Oxidoreductase</keyword>
<reference evidence="6 7" key="1">
    <citation type="journal article" date="2015" name="Proc. Natl. Acad. Sci. U.S.A.">
        <title>Expanded metabolic versatility of ubiquitous nitrite-oxidizing bacteria from the genus Nitrospira.</title>
        <authorList>
            <person name="Koch H."/>
            <person name="Lucker S."/>
            <person name="Albertsen M."/>
            <person name="Kitzinger K."/>
            <person name="Herbold C."/>
            <person name="Spieck E."/>
            <person name="Nielsen P.H."/>
            <person name="Wagner M."/>
            <person name="Daims H."/>
        </authorList>
    </citation>
    <scope>NUCLEOTIDE SEQUENCE [LARGE SCALE GENOMIC DNA]</scope>
    <source>
        <strain evidence="6 7">NSP M-1</strain>
    </source>
</reference>
<name>A0A0K2G6A6_NITMO</name>
<evidence type="ECO:0000259" key="4">
    <source>
        <dbReference type="Pfam" id="PF02678"/>
    </source>
</evidence>
<evidence type="ECO:0000256" key="3">
    <source>
        <dbReference type="RuleBase" id="RU003457"/>
    </source>
</evidence>
<evidence type="ECO:0000259" key="5">
    <source>
        <dbReference type="Pfam" id="PF05726"/>
    </source>
</evidence>
<evidence type="ECO:0000313" key="7">
    <source>
        <dbReference type="Proteomes" id="UP000069205"/>
    </source>
</evidence>
<dbReference type="Gene3D" id="2.60.120.10">
    <property type="entry name" value="Jelly Rolls"/>
    <property type="match status" value="2"/>
</dbReference>
<keyword evidence="7" id="KW-1185">Reference proteome</keyword>
<dbReference type="InterPro" id="IPR053186">
    <property type="entry name" value="QDO-related"/>
</dbReference>
<dbReference type="Pfam" id="PF05726">
    <property type="entry name" value="Pirin_C"/>
    <property type="match status" value="1"/>
</dbReference>
<dbReference type="CDD" id="cd02909">
    <property type="entry name" value="cupin_pirin_N"/>
    <property type="match status" value="1"/>
</dbReference>
<dbReference type="PANTHER" id="PTHR43594">
    <property type="entry name" value="QUERCETIN 2,3-DIOXYGENASE"/>
    <property type="match status" value="1"/>
</dbReference>
<proteinExistence type="inferred from homology"/>
<dbReference type="PATRIC" id="fig|42253.5.peg.10"/>
<protein>
    <submittedName>
        <fullName evidence="6">Putative Quercetin 2,3-dioxygenase</fullName>
        <ecNumber evidence="6">1.13.11.24</ecNumber>
    </submittedName>
</protein>
<dbReference type="InterPro" id="IPR008778">
    <property type="entry name" value="Pirin_C_dom"/>
</dbReference>
<feature type="binding site" evidence="2">
    <location>
        <position position="112"/>
    </location>
    <ligand>
        <name>Fe cation</name>
        <dbReference type="ChEBI" id="CHEBI:24875"/>
    </ligand>
</feature>